<dbReference type="EMBL" id="CP139779">
    <property type="protein sequence ID" value="WQB70737.1"/>
    <property type="molecule type" value="Genomic_DNA"/>
</dbReference>
<proteinExistence type="predicted"/>
<gene>
    <name evidence="1" type="ORF">T9R20_01915</name>
</gene>
<reference evidence="1 2" key="1">
    <citation type="submission" date="2023-06" db="EMBL/GenBank/DDBJ databases">
        <title>Rock-solubilizing bacteria, Microbacterium invictum, promotes re-establishment of vegetation in rocky wasteland by accelerating rock bio-weathering and reshaping soil bacterial community.</title>
        <authorList>
            <person name="Liu C."/>
        </authorList>
    </citation>
    <scope>NUCLEOTIDE SEQUENCE [LARGE SCALE GENOMIC DNA]</scope>
    <source>
        <strain evidence="1 2">X-18</strain>
    </source>
</reference>
<sequence>MHTPVIGSGLCLETVLRVLEQTPLAGVVAAKGPTIREAGFADAQFTVDALAKDAALAIAASDVPLPALRAAEANLAQHQAVGQGGWDLSVMASRREEEGDVTACIR</sequence>
<keyword evidence="2" id="KW-1185">Reference proteome</keyword>
<name>A0ABZ0VAS4_9MICO</name>
<dbReference type="Proteomes" id="UP001324533">
    <property type="component" value="Chromosome"/>
</dbReference>
<evidence type="ECO:0000313" key="1">
    <source>
        <dbReference type="EMBL" id="WQB70737.1"/>
    </source>
</evidence>
<dbReference type="InterPro" id="IPR008927">
    <property type="entry name" value="6-PGluconate_DH-like_C_sf"/>
</dbReference>
<accession>A0ABZ0VAS4</accession>
<dbReference type="RefSeq" id="WP_322410874.1">
    <property type="nucleotide sequence ID" value="NZ_CP139779.1"/>
</dbReference>
<evidence type="ECO:0000313" key="2">
    <source>
        <dbReference type="Proteomes" id="UP001324533"/>
    </source>
</evidence>
<protein>
    <submittedName>
        <fullName evidence="1">Uncharacterized protein</fullName>
    </submittedName>
</protein>
<dbReference type="Gene3D" id="1.10.1040.10">
    <property type="entry name" value="N-(1-d-carboxylethyl)-l-norvaline Dehydrogenase, domain 2"/>
    <property type="match status" value="1"/>
</dbReference>
<dbReference type="InterPro" id="IPR013328">
    <property type="entry name" value="6PGD_dom2"/>
</dbReference>
<organism evidence="1 2">
    <name type="scientific">Microbacterium invictum</name>
    <dbReference type="NCBI Taxonomy" id="515415"/>
    <lineage>
        <taxon>Bacteria</taxon>
        <taxon>Bacillati</taxon>
        <taxon>Actinomycetota</taxon>
        <taxon>Actinomycetes</taxon>
        <taxon>Micrococcales</taxon>
        <taxon>Microbacteriaceae</taxon>
        <taxon>Microbacterium</taxon>
    </lineage>
</organism>
<dbReference type="SUPFAM" id="SSF48179">
    <property type="entry name" value="6-phosphogluconate dehydrogenase C-terminal domain-like"/>
    <property type="match status" value="1"/>
</dbReference>